<dbReference type="Gene3D" id="3.40.50.1110">
    <property type="entry name" value="SGNH hydrolase"/>
    <property type="match status" value="1"/>
</dbReference>
<feature type="signal peptide" evidence="3">
    <location>
        <begin position="1"/>
        <end position="26"/>
    </location>
</feature>
<evidence type="ECO:0000313" key="6">
    <source>
        <dbReference type="Proteomes" id="UP000544095"/>
    </source>
</evidence>
<protein>
    <submittedName>
        <fullName evidence="5">Chitinase</fullName>
    </submittedName>
</protein>
<name>A0A8H5PNK6_9HYPO</name>
<feature type="chain" id="PRO_5034031049" evidence="3">
    <location>
        <begin position="27"/>
        <end position="1483"/>
    </location>
</feature>
<dbReference type="PANTHER" id="PTHR30383">
    <property type="entry name" value="THIOESTERASE 1/PROTEASE 1/LYSOPHOSPHOLIPASE L1"/>
    <property type="match status" value="1"/>
</dbReference>
<dbReference type="GO" id="GO:0004622">
    <property type="term" value="F:phosphatidylcholine lysophospholipase activity"/>
    <property type="evidence" value="ECO:0007669"/>
    <property type="project" value="TreeGrafter"/>
</dbReference>
<accession>A0A8H5PNK6</accession>
<keyword evidence="1 3" id="KW-0732">Signal</keyword>
<evidence type="ECO:0000256" key="2">
    <source>
        <dbReference type="SAM" id="MobiDB-lite"/>
    </source>
</evidence>
<dbReference type="InterPro" id="IPR013830">
    <property type="entry name" value="SGNH_hydro"/>
</dbReference>
<sequence>MPPFTLQGAITMMMVLVALISPLAAALPSLRILPLGDSITKGNGSKDQKGYRNRLREKLIGRGASVDMVGSLKHPPTGMADNDHEGHSGKVLAQINTYWKLSIAARPNVVLVHAGTNNMDLEVDLEGSPNMLASIIDGLFQNAPDTTVLVAPVIWANNPRMQKNTDRFNPQVISIIEERQKAGKHILEVPIDINAGDLSDKKHPNDSGYEKMANAWLKAILEADKRGWLKAPTKIDAAGLPGVGLGVGGGAGGAQEEIVGKIWKKQGTVFEGFRTWESVGTIRGAAENSSRERVILADLNGDGIADYVLADKDGKMRAWINGGKPNDWKSIGYINPDWKSIKGDMIRLADVDNDGKADLIALYEDGAAKVWKNVDNGKKFESLDSKWATGLASRDKVRFEDIDGDGYADYVTVYGGGAVKWARNTHNNGKDSSKKNWETETTIAPGPAGLPQDSTSIRDIDGNGKADYLVIYQGGAVKAFRNTLKEGGRNWDDLGTIAPGIEGVTGEMIRFADMDGDGLADFLAVADDGSIRMWKNLGITGVKGQSIRFADLTGEGRDDLISVDSRGRARAWINKGDNKWEAIGEIAPGFDEDLSDSRIEFIDVNGDKRADYLIIYGGGAVKAYLNNGNLPDPGDRRIWQDGITISPGVGEPGSKVRFADLDGDGYADFLILYEGGAVKYWQNNKNIPPRNGGRIWKEGIVVATGVGEPGSKVRFADLTGDGKADYIVQYDGGAARGYRNNGKIPIGEGRKWNDMGTIAAGVSPQGPVHYADINGDRKADYLVVFDGGAVNAYLNNHDWAPKLPDNPGEPIPVEPGTGGGGGGGGGDGSGDGGNDNGGNDGGNGGGDSGDGDGDGGGVGDGDGGNNGGNDGDKDVVYIDPKIWDSKNPTAGCQPPCTLILPPWPLSSKTTISFPVITETFKETWPETTSGVTKYGTTTITVKITLPPLTTSEIGVSNVILTESTSKSVPVRGSVIPSPVTLTEPTHGITYTYKPGPLPTDDVDIGPPPGIAPGVIITAGPPGPICKSGCGKPCLFGCTPGGGGGGSGGGSIGCIGGGCPGPGGNCVGPGCEKNKDDDNDDDGDDDDDDDDEDCATETNTECHQVCTTKPCATVCNTYLGCDCTTSQVTDYWVSCESSSCTTTSTEVITGCFLTATATTTAASCPLTTLEYNDDLGDDYNGIGDWGSTYKTTFSASVIVSSTPYPVNDGYATVDRTAYPIPDVKSATKTKMLGTSAIIVPSHVGNTISVTIKGVSFVTTWYPSATTTVGESKSTSTEPSEATSFPTNTAITEAEAYCFEGNSDYVEFTLNEARQVIGSFCDSSYTLDPDNTFGQNVALEEDGYTVIVSAKWAPDQSGCGDKEPFSFSGDDWNHDLCSMGWTAAWSCPNDEDDRKSSYGGAYVLDPPKNGGCLLLSLYAYDTSTMRLKALPKGSESLIPPVMNVTHMGEKKEWIANDKYDGRRMWPVAEDTTQVGKPLTTGEVKN</sequence>
<dbReference type="PANTHER" id="PTHR30383:SF5">
    <property type="entry name" value="SGNH HYDROLASE-TYPE ESTERASE DOMAIN-CONTAINING PROTEIN"/>
    <property type="match status" value="1"/>
</dbReference>
<evidence type="ECO:0000256" key="3">
    <source>
        <dbReference type="SAM" id="SignalP"/>
    </source>
</evidence>
<dbReference type="SUPFAM" id="SSF52266">
    <property type="entry name" value="SGNH hydrolase"/>
    <property type="match status" value="1"/>
</dbReference>
<dbReference type="CDD" id="cd01833">
    <property type="entry name" value="XynB_like"/>
    <property type="match status" value="1"/>
</dbReference>
<evidence type="ECO:0000256" key="1">
    <source>
        <dbReference type="ARBA" id="ARBA00022729"/>
    </source>
</evidence>
<dbReference type="InterPro" id="IPR051532">
    <property type="entry name" value="Ester_Hydrolysis_Enzymes"/>
</dbReference>
<comment type="caution">
    <text evidence="5">The sequence shown here is derived from an EMBL/GenBank/DDBJ whole genome shotgun (WGS) entry which is preliminary data.</text>
</comment>
<feature type="region of interest" description="Disordered" evidence="2">
    <location>
        <begin position="801"/>
        <end position="873"/>
    </location>
</feature>
<feature type="domain" description="SGNH hydrolase-type esterase" evidence="4">
    <location>
        <begin position="35"/>
        <end position="210"/>
    </location>
</feature>
<dbReference type="InterPro" id="IPR036514">
    <property type="entry name" value="SGNH_hydro_sf"/>
</dbReference>
<evidence type="ECO:0000259" key="4">
    <source>
        <dbReference type="Pfam" id="PF13472"/>
    </source>
</evidence>
<evidence type="ECO:0000313" key="5">
    <source>
        <dbReference type="EMBL" id="KAF5599994.1"/>
    </source>
</evidence>
<dbReference type="Pfam" id="PF13472">
    <property type="entry name" value="Lipase_GDSL_2"/>
    <property type="match status" value="1"/>
</dbReference>
<dbReference type="EMBL" id="JAAOAR010000122">
    <property type="protein sequence ID" value="KAF5599994.1"/>
    <property type="molecule type" value="Genomic_DNA"/>
</dbReference>
<feature type="compositionally biased region" description="Gly residues" evidence="2">
    <location>
        <begin position="816"/>
        <end position="869"/>
    </location>
</feature>
<organism evidence="5 6">
    <name type="scientific">Fusarium pseudoanthophilum</name>
    <dbReference type="NCBI Taxonomy" id="48495"/>
    <lineage>
        <taxon>Eukaryota</taxon>
        <taxon>Fungi</taxon>
        <taxon>Dikarya</taxon>
        <taxon>Ascomycota</taxon>
        <taxon>Pezizomycotina</taxon>
        <taxon>Sordariomycetes</taxon>
        <taxon>Hypocreomycetidae</taxon>
        <taxon>Hypocreales</taxon>
        <taxon>Nectriaceae</taxon>
        <taxon>Fusarium</taxon>
        <taxon>Fusarium fujikuroi species complex</taxon>
    </lineage>
</organism>
<dbReference type="Proteomes" id="UP000544095">
    <property type="component" value="Unassembled WGS sequence"/>
</dbReference>
<proteinExistence type="predicted"/>
<dbReference type="Pfam" id="PF13517">
    <property type="entry name" value="FG-GAP_3"/>
    <property type="match status" value="4"/>
</dbReference>
<reference evidence="5 6" key="1">
    <citation type="submission" date="2020-05" db="EMBL/GenBank/DDBJ databases">
        <title>Identification and distribution of gene clusters putatively required for synthesis of sphingolipid metabolism inhibitors in phylogenetically diverse species of the filamentous fungus Fusarium.</title>
        <authorList>
            <person name="Kim H.-S."/>
            <person name="Busman M."/>
            <person name="Brown D.W."/>
            <person name="Divon H."/>
            <person name="Uhlig S."/>
            <person name="Proctor R.H."/>
        </authorList>
    </citation>
    <scope>NUCLEOTIDE SEQUENCE [LARGE SCALE GENOMIC DNA]</scope>
    <source>
        <strain evidence="5 6">NRRL 25211</strain>
    </source>
</reference>
<dbReference type="SUPFAM" id="SSF69318">
    <property type="entry name" value="Integrin alpha N-terminal domain"/>
    <property type="match status" value="2"/>
</dbReference>
<dbReference type="InterPro" id="IPR013517">
    <property type="entry name" value="FG-GAP"/>
</dbReference>
<dbReference type="InterPro" id="IPR028994">
    <property type="entry name" value="Integrin_alpha_N"/>
</dbReference>
<keyword evidence="6" id="KW-1185">Reference proteome</keyword>
<gene>
    <name evidence="5" type="ORF">FPANT_2836</name>
</gene>